<dbReference type="EMBL" id="JAUSWB010000005">
    <property type="protein sequence ID" value="MDQ0429444.1"/>
    <property type="molecule type" value="Genomic_DNA"/>
</dbReference>
<evidence type="ECO:0000313" key="2">
    <source>
        <dbReference type="EMBL" id="MDQ0429444.1"/>
    </source>
</evidence>
<gene>
    <name evidence="2" type="ORF">QOZ98_002272</name>
</gene>
<feature type="transmembrane region" description="Helical" evidence="1">
    <location>
        <begin position="31"/>
        <end position="48"/>
    </location>
</feature>
<keyword evidence="3" id="KW-1185">Reference proteome</keyword>
<keyword evidence="1" id="KW-0812">Transmembrane</keyword>
<evidence type="ECO:0000313" key="3">
    <source>
        <dbReference type="Proteomes" id="UP001241988"/>
    </source>
</evidence>
<evidence type="ECO:0000256" key="1">
    <source>
        <dbReference type="SAM" id="Phobius"/>
    </source>
</evidence>
<dbReference type="RefSeq" id="WP_308787527.1">
    <property type="nucleotide sequence ID" value="NZ_JAUSWB010000005.1"/>
</dbReference>
<organism evidence="2 3">
    <name type="scientific">Planomicrobium stackebrandtii</name>
    <dbReference type="NCBI Taxonomy" id="253160"/>
    <lineage>
        <taxon>Bacteria</taxon>
        <taxon>Bacillati</taxon>
        <taxon>Bacillota</taxon>
        <taxon>Bacilli</taxon>
        <taxon>Bacillales</taxon>
        <taxon>Caryophanaceae</taxon>
        <taxon>Planomicrobium</taxon>
    </lineage>
</organism>
<comment type="caution">
    <text evidence="2">The sequence shown here is derived from an EMBL/GenBank/DDBJ whole genome shotgun (WGS) entry which is preliminary data.</text>
</comment>
<accession>A0ABU0GWY5</accession>
<name>A0ABU0GWY5_9BACL</name>
<proteinExistence type="predicted"/>
<protein>
    <submittedName>
        <fullName evidence="2">Uncharacterized protein</fullName>
    </submittedName>
</protein>
<sequence length="58" mass="6389">MSANLLLSIVMIVVGVVFLILSFLFPDEITIGAFIASLAIAAFFYGLHKKQKNQIHSH</sequence>
<feature type="transmembrane region" description="Helical" evidence="1">
    <location>
        <begin position="5"/>
        <end position="25"/>
    </location>
</feature>
<dbReference type="Proteomes" id="UP001241988">
    <property type="component" value="Unassembled WGS sequence"/>
</dbReference>
<reference evidence="2 3" key="1">
    <citation type="submission" date="2023-07" db="EMBL/GenBank/DDBJ databases">
        <title>Genomic Encyclopedia of Type Strains, Phase IV (KMG-IV): sequencing the most valuable type-strain genomes for metagenomic binning, comparative biology and taxonomic classification.</title>
        <authorList>
            <person name="Goeker M."/>
        </authorList>
    </citation>
    <scope>NUCLEOTIDE SEQUENCE [LARGE SCALE GENOMIC DNA]</scope>
    <source>
        <strain evidence="2 3">DSM 16419</strain>
    </source>
</reference>
<keyword evidence="1" id="KW-0472">Membrane</keyword>
<keyword evidence="1" id="KW-1133">Transmembrane helix</keyword>